<reference evidence="2" key="1">
    <citation type="submission" date="2020-01" db="EMBL/GenBank/DDBJ databases">
        <authorList>
            <person name="Meier V. D."/>
            <person name="Meier V D."/>
        </authorList>
    </citation>
    <scope>NUCLEOTIDE SEQUENCE</scope>
    <source>
        <strain evidence="2">HLG_WM_MAG_07</strain>
    </source>
</reference>
<evidence type="ECO:0000256" key="1">
    <source>
        <dbReference type="SAM" id="Phobius"/>
    </source>
</evidence>
<keyword evidence="1" id="KW-0812">Transmembrane</keyword>
<dbReference type="AlphaFoldDB" id="A0A6S6T9I5"/>
<protein>
    <submittedName>
        <fullName evidence="2">Uncharacterized protein</fullName>
    </submittedName>
</protein>
<dbReference type="EMBL" id="CACVAY010000050">
    <property type="protein sequence ID" value="CAA6811566.1"/>
    <property type="molecule type" value="Genomic_DNA"/>
</dbReference>
<gene>
    <name evidence="2" type="ORF">HELGO_WM14263</name>
</gene>
<feature type="transmembrane region" description="Helical" evidence="1">
    <location>
        <begin position="15"/>
        <end position="33"/>
    </location>
</feature>
<sequence>MGNRFCPERFDRFNLIYLGGVFVLLIASAWLPIKYWSFEREMARNVTQLTGVAGVSFHCNSAFDSIFDNDLGVAGHANPYTKKVVFQVGWCDALMRYIEDPMGANQEAKFSMHMFTHEAMHIRGEMVEQRTDCQALQRDVEAAVILGVPQHIAKDHTEEFYTTVYPKHPYYTNLCAPGKALDEYLIHPPWGES</sequence>
<accession>A0A6S6T9I5</accession>
<keyword evidence="1" id="KW-0472">Membrane</keyword>
<organism evidence="2">
    <name type="scientific">uncultured Thiotrichaceae bacterium</name>
    <dbReference type="NCBI Taxonomy" id="298394"/>
    <lineage>
        <taxon>Bacteria</taxon>
        <taxon>Pseudomonadati</taxon>
        <taxon>Pseudomonadota</taxon>
        <taxon>Gammaproteobacteria</taxon>
        <taxon>Thiotrichales</taxon>
        <taxon>Thiotrichaceae</taxon>
        <taxon>environmental samples</taxon>
    </lineage>
</organism>
<name>A0A6S6T9I5_9GAMM</name>
<keyword evidence="1" id="KW-1133">Transmembrane helix</keyword>
<proteinExistence type="predicted"/>
<evidence type="ECO:0000313" key="2">
    <source>
        <dbReference type="EMBL" id="CAA6811566.1"/>
    </source>
</evidence>